<evidence type="ECO:0000259" key="2">
    <source>
        <dbReference type="Pfam" id="PF24120"/>
    </source>
</evidence>
<feature type="region of interest" description="Disordered" evidence="1">
    <location>
        <begin position="508"/>
        <end position="530"/>
    </location>
</feature>
<feature type="compositionally biased region" description="Polar residues" evidence="1">
    <location>
        <begin position="616"/>
        <end position="625"/>
    </location>
</feature>
<dbReference type="Proteomes" id="UP000177798">
    <property type="component" value="Chromosome 7"/>
</dbReference>
<protein>
    <recommendedName>
        <fullName evidence="2">Single-strand DNA deaminase toxin A-like C-terminal domain-containing protein</fullName>
    </recommendedName>
</protein>
<dbReference type="Pfam" id="PF24120">
    <property type="entry name" value="SsdA_C"/>
    <property type="match status" value="1"/>
</dbReference>
<feature type="region of interest" description="Disordered" evidence="1">
    <location>
        <begin position="603"/>
        <end position="634"/>
    </location>
</feature>
<dbReference type="VEuPathDB" id="FungiDB:sscle_07g058820"/>
<dbReference type="AlphaFoldDB" id="A0A1D9Q8I7"/>
<feature type="region of interest" description="Disordered" evidence="1">
    <location>
        <begin position="373"/>
        <end position="397"/>
    </location>
</feature>
<dbReference type="OrthoDB" id="3497490at2759"/>
<feature type="compositionally biased region" description="Polar residues" evidence="1">
    <location>
        <begin position="516"/>
        <end position="525"/>
    </location>
</feature>
<feature type="region of interest" description="Disordered" evidence="1">
    <location>
        <begin position="558"/>
        <end position="585"/>
    </location>
</feature>
<dbReference type="EMBL" id="CP017820">
    <property type="protein sequence ID" value="APA11112.1"/>
    <property type="molecule type" value="Genomic_DNA"/>
</dbReference>
<dbReference type="InterPro" id="IPR057517">
    <property type="entry name" value="SsdA-like_C"/>
</dbReference>
<feature type="compositionally biased region" description="Basic and acidic residues" evidence="1">
    <location>
        <begin position="375"/>
        <end position="384"/>
    </location>
</feature>
<feature type="compositionally biased region" description="Polar residues" evidence="1">
    <location>
        <begin position="385"/>
        <end position="397"/>
    </location>
</feature>
<gene>
    <name evidence="3" type="ORF">sscle_07g058820</name>
</gene>
<accession>A0A1D9Q8I7</accession>
<evidence type="ECO:0000256" key="1">
    <source>
        <dbReference type="SAM" id="MobiDB-lite"/>
    </source>
</evidence>
<name>A0A1D9Q8I7_SCLS1</name>
<organism evidence="3 4">
    <name type="scientific">Sclerotinia sclerotiorum (strain ATCC 18683 / 1980 / Ss-1)</name>
    <name type="common">White mold</name>
    <name type="synonym">Whetzelinia sclerotiorum</name>
    <dbReference type="NCBI Taxonomy" id="665079"/>
    <lineage>
        <taxon>Eukaryota</taxon>
        <taxon>Fungi</taxon>
        <taxon>Dikarya</taxon>
        <taxon>Ascomycota</taxon>
        <taxon>Pezizomycotina</taxon>
        <taxon>Leotiomycetes</taxon>
        <taxon>Helotiales</taxon>
        <taxon>Sclerotiniaceae</taxon>
        <taxon>Sclerotinia</taxon>
    </lineage>
</organism>
<proteinExistence type="predicted"/>
<evidence type="ECO:0000313" key="4">
    <source>
        <dbReference type="Proteomes" id="UP000177798"/>
    </source>
</evidence>
<feature type="domain" description="Single-strand DNA deaminase toxin A-like C-terminal" evidence="2">
    <location>
        <begin position="159"/>
        <end position="217"/>
    </location>
</feature>
<sequence length="647" mass="73072">MPRHRKKNEIFDSYGLPKPIIEVVQTPTRTTASASTRPLIEYQAAPKQHSVHNEHKLTQCTLIPELAHGLTYTLPERRPYSLQHISALKRACKSMARYFKETSITSLSPAQPVNSDDAHFLRMEGRVMFAQPIATYKSSGPSGKTFGVIRLEGERVRFKAASGWGKRDHDDSLRDNEFCSAQVLQFCNSLGFHLPGNCWDKNEVGRYAACHVEKKLILMLVLDIIYDAQTGDIAMFRLDELWERGLRAQIYIDKNPCHHCQHFARLLTEYTGIGFTIITAKNFVKAEWSKADGKKQLQRKHIAPRTQSQLFKHPTSKTKRLGQSVDHSISVASTSCKSRSVGKRNRMLDGDDEDDEIFCPRDLQPKIKRFHKKPRTIDKFDKTKSGSYRSGNTTTTYDAQRDLASSTYSSSTQRLSTKVDRKSTRVISPLVSTAYAKESQSRDTAVDQYSTTVETIKLHGKAVPSERSMAIVELQQAKERLLSRPVEHKKPVFHCVPTLASSPRTEVYRTSDDSDTISLQSSRTASPDGFLVTPHGQLHKALPSPETTPLRRHAHSLNSESINGWEPAGSSRSVQSSRKRSTPIKFAVSNPRPAKRVISRDIDLTTPEPSPLSKIKQYQYTPPSKTSKHRSEKKVFPIPFKLSYNKN</sequence>
<evidence type="ECO:0000313" key="3">
    <source>
        <dbReference type="EMBL" id="APA11112.1"/>
    </source>
</evidence>
<reference evidence="4" key="1">
    <citation type="journal article" date="2017" name="Genome Biol. Evol.">
        <title>The complete genome sequence of the phytopathogenic fungus Sclerotinia sclerotiorum reveals insights into the genome architecture of broad host range pathogens.</title>
        <authorList>
            <person name="Derbyshire M."/>
            <person name="Denton-Giles M."/>
            <person name="Hegedus D."/>
            <person name="Seifbarghy S."/>
            <person name="Rollins J."/>
            <person name="van Kan J."/>
            <person name="Seidl M.F."/>
            <person name="Faino L."/>
            <person name="Mbengue M."/>
            <person name="Navaud O."/>
            <person name="Raffaele S."/>
            <person name="Hammond-Kosack K."/>
            <person name="Heard S."/>
            <person name="Oliver R."/>
        </authorList>
    </citation>
    <scope>NUCLEOTIDE SEQUENCE [LARGE SCALE GENOMIC DNA]</scope>
    <source>
        <strain evidence="4">ATCC 18683 / 1980 / Ss-1</strain>
    </source>
</reference>